<dbReference type="EMBL" id="CABFNQ020000725">
    <property type="protein sequence ID" value="CAH0026746.1"/>
    <property type="molecule type" value="Genomic_DNA"/>
</dbReference>
<name>A0A9N9VNC3_9HYPO</name>
<feature type="region of interest" description="Disordered" evidence="1">
    <location>
        <begin position="191"/>
        <end position="244"/>
    </location>
</feature>
<dbReference type="AlphaFoldDB" id="A0A9N9VNC3"/>
<keyword evidence="3" id="KW-1185">Reference proteome</keyword>
<protein>
    <submittedName>
        <fullName evidence="2">Uncharacterized protein</fullName>
    </submittedName>
</protein>
<evidence type="ECO:0000256" key="1">
    <source>
        <dbReference type="SAM" id="MobiDB-lite"/>
    </source>
</evidence>
<evidence type="ECO:0000313" key="3">
    <source>
        <dbReference type="Proteomes" id="UP000696573"/>
    </source>
</evidence>
<organism evidence="2 3">
    <name type="scientific">Clonostachys rhizophaga</name>
    <dbReference type="NCBI Taxonomy" id="160324"/>
    <lineage>
        <taxon>Eukaryota</taxon>
        <taxon>Fungi</taxon>
        <taxon>Dikarya</taxon>
        <taxon>Ascomycota</taxon>
        <taxon>Pezizomycotina</taxon>
        <taxon>Sordariomycetes</taxon>
        <taxon>Hypocreomycetidae</taxon>
        <taxon>Hypocreales</taxon>
        <taxon>Bionectriaceae</taxon>
        <taxon>Clonostachys</taxon>
    </lineage>
</organism>
<accession>A0A9N9VNC3</accession>
<gene>
    <name evidence="2" type="ORF">CRHIZ90672A_00002848</name>
</gene>
<comment type="caution">
    <text evidence="2">The sequence shown here is derived from an EMBL/GenBank/DDBJ whole genome shotgun (WGS) entry which is preliminary data.</text>
</comment>
<proteinExistence type="predicted"/>
<reference evidence="2" key="1">
    <citation type="submission" date="2021-10" db="EMBL/GenBank/DDBJ databases">
        <authorList>
            <person name="Piombo E."/>
        </authorList>
    </citation>
    <scope>NUCLEOTIDE SEQUENCE</scope>
</reference>
<feature type="region of interest" description="Disordered" evidence="1">
    <location>
        <begin position="129"/>
        <end position="157"/>
    </location>
</feature>
<dbReference type="Proteomes" id="UP000696573">
    <property type="component" value="Unassembled WGS sequence"/>
</dbReference>
<sequence length="542" mass="60710">MDNLPPIGSLGPPQNTNLPWVRWAEIDAANDNARNRNTAWKIYLVYLREGSSWEADSHREIGHYFLVARLYRQPRVSWSSPSAAQLWRAANLCEENWTVALGHFLITQYPTHGRLLFWAFNRRVYPAVHGGVRRPRPNDTINRTSGPGPPTADDTDNLVSLSESLGVESYYSGIPPMVVRVEVSENASQSLALTDDDTKGGSQESESGSLSDDISPEGNSANTTVLESSPEPELEPEAELEEDGQRPLVATTHSGQHDISSRNERLSTSYFRAYSPASVLNNALRGLEPEFEEYDTRTGISPRLPTPGLPHHEPQPMHMGGELTGHSDVQLRQTISELIHIVKGDVDKLSHELLVHKRAAANRRADIRDDAARLGGEFDNFRTNTLDTLEGITKRVILVEQSVTRLCQNYGSMNSLEEANTGDTSPIPSHTEMFTMISAIKEQITGLLAVDRAPDPRVAQIQRSLNTTQGYFEQCIQDMEKDIWDLKRKHEADALTINNLKRHITTQFQINATMMETLQSMEIRVDHQLRALDARLEVRQGE</sequence>
<dbReference type="OrthoDB" id="5149341at2759"/>
<evidence type="ECO:0000313" key="2">
    <source>
        <dbReference type="EMBL" id="CAH0026746.1"/>
    </source>
</evidence>
<feature type="compositionally biased region" description="Acidic residues" evidence="1">
    <location>
        <begin position="230"/>
        <end position="242"/>
    </location>
</feature>
<feature type="compositionally biased region" description="Low complexity" evidence="1">
    <location>
        <begin position="200"/>
        <end position="211"/>
    </location>
</feature>